<evidence type="ECO:0000313" key="2">
    <source>
        <dbReference type="EMBL" id="OJJ83016.1"/>
    </source>
</evidence>
<dbReference type="EMBL" id="KV878900">
    <property type="protein sequence ID" value="OJJ83016.1"/>
    <property type="molecule type" value="Genomic_DNA"/>
</dbReference>
<dbReference type="AlphaFoldDB" id="A0A1L9VGH4"/>
<sequence>MFSRMNPRNYRSRSGSSQSQSDEDPSRQVGQETYQGDFATMDPTMQRQSVSSMGVDGRRTSESEQGLQQGMKEGMQQMSQGMQQEKEAGKQAARRPSWMKKMANLPEEVNEFG</sequence>
<evidence type="ECO:0000256" key="1">
    <source>
        <dbReference type="SAM" id="MobiDB-lite"/>
    </source>
</evidence>
<organism evidence="2 3">
    <name type="scientific">Aspergillus glaucus CBS 516.65</name>
    <dbReference type="NCBI Taxonomy" id="1160497"/>
    <lineage>
        <taxon>Eukaryota</taxon>
        <taxon>Fungi</taxon>
        <taxon>Dikarya</taxon>
        <taxon>Ascomycota</taxon>
        <taxon>Pezizomycotina</taxon>
        <taxon>Eurotiomycetes</taxon>
        <taxon>Eurotiomycetidae</taxon>
        <taxon>Eurotiales</taxon>
        <taxon>Aspergillaceae</taxon>
        <taxon>Aspergillus</taxon>
        <taxon>Aspergillus subgen. Aspergillus</taxon>
    </lineage>
</organism>
<feature type="region of interest" description="Disordered" evidence="1">
    <location>
        <begin position="1"/>
        <end position="113"/>
    </location>
</feature>
<evidence type="ECO:0000313" key="3">
    <source>
        <dbReference type="Proteomes" id="UP000184300"/>
    </source>
</evidence>
<protein>
    <submittedName>
        <fullName evidence="2">Uncharacterized protein</fullName>
    </submittedName>
</protein>
<feature type="compositionally biased region" description="Low complexity" evidence="1">
    <location>
        <begin position="64"/>
        <end position="83"/>
    </location>
</feature>
<dbReference type="VEuPathDB" id="FungiDB:ASPGLDRAFT_36486"/>
<reference evidence="3" key="1">
    <citation type="journal article" date="2017" name="Genome Biol.">
        <title>Comparative genomics reveals high biological diversity and specific adaptations in the industrially and medically important fungal genus Aspergillus.</title>
        <authorList>
            <person name="de Vries R.P."/>
            <person name="Riley R."/>
            <person name="Wiebenga A."/>
            <person name="Aguilar-Osorio G."/>
            <person name="Amillis S."/>
            <person name="Uchima C.A."/>
            <person name="Anderluh G."/>
            <person name="Asadollahi M."/>
            <person name="Askin M."/>
            <person name="Barry K."/>
            <person name="Battaglia E."/>
            <person name="Bayram O."/>
            <person name="Benocci T."/>
            <person name="Braus-Stromeyer S.A."/>
            <person name="Caldana C."/>
            <person name="Canovas D."/>
            <person name="Cerqueira G.C."/>
            <person name="Chen F."/>
            <person name="Chen W."/>
            <person name="Choi C."/>
            <person name="Clum A."/>
            <person name="Dos Santos R.A."/>
            <person name="Damasio A.R."/>
            <person name="Diallinas G."/>
            <person name="Emri T."/>
            <person name="Fekete E."/>
            <person name="Flipphi M."/>
            <person name="Freyberg S."/>
            <person name="Gallo A."/>
            <person name="Gournas C."/>
            <person name="Habgood R."/>
            <person name="Hainaut M."/>
            <person name="Harispe M.L."/>
            <person name="Henrissat B."/>
            <person name="Hilden K.S."/>
            <person name="Hope R."/>
            <person name="Hossain A."/>
            <person name="Karabika E."/>
            <person name="Karaffa L."/>
            <person name="Karanyi Z."/>
            <person name="Krasevec N."/>
            <person name="Kuo A."/>
            <person name="Kusch H."/>
            <person name="LaButti K."/>
            <person name="Lagendijk E.L."/>
            <person name="Lapidus A."/>
            <person name="Levasseur A."/>
            <person name="Lindquist E."/>
            <person name="Lipzen A."/>
            <person name="Logrieco A.F."/>
            <person name="MacCabe A."/>
            <person name="Maekelae M.R."/>
            <person name="Malavazi I."/>
            <person name="Melin P."/>
            <person name="Meyer V."/>
            <person name="Mielnichuk N."/>
            <person name="Miskei M."/>
            <person name="Molnar A.P."/>
            <person name="Mule G."/>
            <person name="Ngan C.Y."/>
            <person name="Orejas M."/>
            <person name="Orosz E."/>
            <person name="Ouedraogo J.P."/>
            <person name="Overkamp K.M."/>
            <person name="Park H.-S."/>
            <person name="Perrone G."/>
            <person name="Piumi F."/>
            <person name="Punt P.J."/>
            <person name="Ram A.F."/>
            <person name="Ramon A."/>
            <person name="Rauscher S."/>
            <person name="Record E."/>
            <person name="Riano-Pachon D.M."/>
            <person name="Robert V."/>
            <person name="Roehrig J."/>
            <person name="Ruller R."/>
            <person name="Salamov A."/>
            <person name="Salih N.S."/>
            <person name="Samson R.A."/>
            <person name="Sandor E."/>
            <person name="Sanguinetti M."/>
            <person name="Schuetze T."/>
            <person name="Sepcic K."/>
            <person name="Shelest E."/>
            <person name="Sherlock G."/>
            <person name="Sophianopoulou V."/>
            <person name="Squina F.M."/>
            <person name="Sun H."/>
            <person name="Susca A."/>
            <person name="Todd R.B."/>
            <person name="Tsang A."/>
            <person name="Unkles S.E."/>
            <person name="van de Wiele N."/>
            <person name="van Rossen-Uffink D."/>
            <person name="Oliveira J.V."/>
            <person name="Vesth T.C."/>
            <person name="Visser J."/>
            <person name="Yu J.-H."/>
            <person name="Zhou M."/>
            <person name="Andersen M.R."/>
            <person name="Archer D.B."/>
            <person name="Baker S.E."/>
            <person name="Benoit I."/>
            <person name="Brakhage A.A."/>
            <person name="Braus G.H."/>
            <person name="Fischer R."/>
            <person name="Frisvad J.C."/>
            <person name="Goldman G.H."/>
            <person name="Houbraken J."/>
            <person name="Oakley B."/>
            <person name="Pocsi I."/>
            <person name="Scazzocchio C."/>
            <person name="Seiboth B."/>
            <person name="vanKuyk P.A."/>
            <person name="Wortman J."/>
            <person name="Dyer P.S."/>
            <person name="Grigoriev I.V."/>
        </authorList>
    </citation>
    <scope>NUCLEOTIDE SEQUENCE [LARGE SCALE GENOMIC DNA]</scope>
    <source>
        <strain evidence="3">CBS 516.65</strain>
    </source>
</reference>
<dbReference type="GeneID" id="34460954"/>
<accession>A0A1L9VGH4</accession>
<proteinExistence type="predicted"/>
<dbReference type="Proteomes" id="UP000184300">
    <property type="component" value="Unassembled WGS sequence"/>
</dbReference>
<dbReference type="OrthoDB" id="10517454at2759"/>
<feature type="compositionally biased region" description="Polar residues" evidence="1">
    <location>
        <begin position="43"/>
        <end position="52"/>
    </location>
</feature>
<keyword evidence="3" id="KW-1185">Reference proteome</keyword>
<name>A0A1L9VGH4_ASPGL</name>
<gene>
    <name evidence="2" type="ORF">ASPGLDRAFT_36486</name>
</gene>
<dbReference type="RefSeq" id="XP_022399714.1">
    <property type="nucleotide sequence ID" value="XM_022544693.1"/>
</dbReference>